<gene>
    <name evidence="1" type="ORF">BOTNAR_0287g00060</name>
</gene>
<evidence type="ECO:0000313" key="2">
    <source>
        <dbReference type="Proteomes" id="UP000297452"/>
    </source>
</evidence>
<organism evidence="1 2">
    <name type="scientific">Botryotinia narcissicola</name>
    <dbReference type="NCBI Taxonomy" id="278944"/>
    <lineage>
        <taxon>Eukaryota</taxon>
        <taxon>Fungi</taxon>
        <taxon>Dikarya</taxon>
        <taxon>Ascomycota</taxon>
        <taxon>Pezizomycotina</taxon>
        <taxon>Leotiomycetes</taxon>
        <taxon>Helotiales</taxon>
        <taxon>Sclerotiniaceae</taxon>
        <taxon>Botryotinia</taxon>
    </lineage>
</organism>
<dbReference type="AlphaFoldDB" id="A0A4Z1HXF2"/>
<accession>A0A4Z1HXF2</accession>
<comment type="caution">
    <text evidence="1">The sequence shown here is derived from an EMBL/GenBank/DDBJ whole genome shotgun (WGS) entry which is preliminary data.</text>
</comment>
<dbReference type="EMBL" id="PQXJ01000287">
    <property type="protein sequence ID" value="TGO53736.1"/>
    <property type="molecule type" value="Genomic_DNA"/>
</dbReference>
<sequence length="73" mass="7732">MEESLENDPFKAGVDKLASLGLGTGTGGFLDRKLLECESYLHLHGSLVTLATSKLHPLHPKINVAGIVAGMMT</sequence>
<proteinExistence type="predicted"/>
<protein>
    <submittedName>
        <fullName evidence="1">Uncharacterized protein</fullName>
    </submittedName>
</protein>
<keyword evidence="2" id="KW-1185">Reference proteome</keyword>
<reference evidence="1 2" key="1">
    <citation type="submission" date="2017-12" db="EMBL/GenBank/DDBJ databases">
        <title>Comparative genomics of Botrytis spp.</title>
        <authorList>
            <person name="Valero-Jimenez C.A."/>
            <person name="Tapia P."/>
            <person name="Veloso J."/>
            <person name="Silva-Moreno E."/>
            <person name="Staats M."/>
            <person name="Valdes J.H."/>
            <person name="Van Kan J.A.L."/>
        </authorList>
    </citation>
    <scope>NUCLEOTIDE SEQUENCE [LARGE SCALE GENOMIC DNA]</scope>
    <source>
        <strain evidence="1 2">MUCL2120</strain>
    </source>
</reference>
<name>A0A4Z1HXF2_9HELO</name>
<evidence type="ECO:0000313" key="1">
    <source>
        <dbReference type="EMBL" id="TGO53736.1"/>
    </source>
</evidence>
<dbReference type="Proteomes" id="UP000297452">
    <property type="component" value="Unassembled WGS sequence"/>
</dbReference>